<keyword evidence="2" id="KW-1185">Reference proteome</keyword>
<dbReference type="STRING" id="411471.SUBVAR_06442"/>
<dbReference type="AlphaFoldDB" id="D1PPX5"/>
<accession>D1PPX5</accession>
<evidence type="ECO:0000313" key="2">
    <source>
        <dbReference type="Proteomes" id="UP000003438"/>
    </source>
</evidence>
<dbReference type="Proteomes" id="UP000003438">
    <property type="component" value="Unassembled WGS sequence"/>
</dbReference>
<proteinExistence type="predicted"/>
<reference evidence="1" key="1">
    <citation type="submission" date="2009-12" db="EMBL/GenBank/DDBJ databases">
        <authorList>
            <person name="Weinstock G."/>
            <person name="Sodergren E."/>
            <person name="Clifton S."/>
            <person name="Fulton L."/>
            <person name="Fulton B."/>
            <person name="Courtney L."/>
            <person name="Fronick C."/>
            <person name="Harrison M."/>
            <person name="Strong C."/>
            <person name="Farmer C."/>
            <person name="Delahaunty K."/>
            <person name="Markovic C."/>
            <person name="Hall O."/>
            <person name="Minx P."/>
            <person name="Tomlinson C."/>
            <person name="Mitreva M."/>
            <person name="Nelson J."/>
            <person name="Hou S."/>
            <person name="Wollam A."/>
            <person name="Pepin K.H."/>
            <person name="Johnson M."/>
            <person name="Bhonagiri V."/>
            <person name="Nash W.E."/>
            <person name="Warren W."/>
            <person name="Chinwalla A."/>
            <person name="Mardis E.R."/>
            <person name="Wilson R.K."/>
        </authorList>
    </citation>
    <scope>NUCLEOTIDE SEQUENCE [LARGE SCALE GENOMIC DNA]</scope>
    <source>
        <strain evidence="1">DSM 15176</strain>
    </source>
</reference>
<sequence>MYIRKVSRRHTAGCCFFYRHYYTTAAGGCQGFCGNPTEIRKFI</sequence>
<dbReference type="HOGENOM" id="CLU_3240520_0_0_9"/>
<organism evidence="1 2">
    <name type="scientific">Subdoligranulum variabile DSM 15176</name>
    <dbReference type="NCBI Taxonomy" id="411471"/>
    <lineage>
        <taxon>Bacteria</taxon>
        <taxon>Bacillati</taxon>
        <taxon>Bacillota</taxon>
        <taxon>Clostridia</taxon>
        <taxon>Eubacteriales</taxon>
        <taxon>Oscillospiraceae</taxon>
        <taxon>Subdoligranulum</taxon>
    </lineage>
</organism>
<dbReference type="EMBL" id="ACBY02000029">
    <property type="protein sequence ID" value="EFB75321.1"/>
    <property type="molecule type" value="Genomic_DNA"/>
</dbReference>
<comment type="caution">
    <text evidence="1">The sequence shown here is derived from an EMBL/GenBank/DDBJ whole genome shotgun (WGS) entry which is preliminary data.</text>
</comment>
<name>D1PPX5_9FIRM</name>
<protein>
    <submittedName>
        <fullName evidence="1">Uncharacterized protein</fullName>
    </submittedName>
</protein>
<gene>
    <name evidence="1" type="ORF">SUBVAR_06442</name>
</gene>
<evidence type="ECO:0000313" key="1">
    <source>
        <dbReference type="EMBL" id="EFB75321.1"/>
    </source>
</evidence>